<evidence type="ECO:0000256" key="8">
    <source>
        <dbReference type="ARBA" id="ARBA00022833"/>
    </source>
</evidence>
<dbReference type="Gene3D" id="3.40.390.30">
    <property type="entry name" value="Metalloproteases ('zincins'), catalytic domain"/>
    <property type="match status" value="1"/>
</dbReference>
<comment type="function">
    <text evidence="9">Single strand-specific metallo-endoribonuclease involved in late-stage 70S ribosome quality control and in maturation of the 3' terminus of the 16S rRNA.</text>
</comment>
<gene>
    <name evidence="9 10" type="primary">ybeY</name>
    <name evidence="10" type="ORF">H8S40_06850</name>
</gene>
<dbReference type="Pfam" id="PF02130">
    <property type="entry name" value="YbeY"/>
    <property type="match status" value="1"/>
</dbReference>
<dbReference type="PROSITE" id="PS01306">
    <property type="entry name" value="UPF0054"/>
    <property type="match status" value="1"/>
</dbReference>
<comment type="caution">
    <text evidence="10">The sequence shown here is derived from an EMBL/GenBank/DDBJ whole genome shotgun (WGS) entry which is preliminary data.</text>
</comment>
<organism evidence="10 11">
    <name type="scientific">Ruminococcus hominis</name>
    <dbReference type="NCBI Taxonomy" id="2763065"/>
    <lineage>
        <taxon>Bacteria</taxon>
        <taxon>Bacillati</taxon>
        <taxon>Bacillota</taxon>
        <taxon>Clostridia</taxon>
        <taxon>Eubacteriales</taxon>
        <taxon>Oscillospiraceae</taxon>
        <taxon>Ruminococcus</taxon>
    </lineage>
</organism>
<dbReference type="InterPro" id="IPR002036">
    <property type="entry name" value="YbeY"/>
</dbReference>
<evidence type="ECO:0000313" key="11">
    <source>
        <dbReference type="Proteomes" id="UP000631576"/>
    </source>
</evidence>
<evidence type="ECO:0000256" key="1">
    <source>
        <dbReference type="ARBA" id="ARBA00010875"/>
    </source>
</evidence>
<dbReference type="SUPFAM" id="SSF55486">
    <property type="entry name" value="Metalloproteases ('zincins'), catalytic domain"/>
    <property type="match status" value="1"/>
</dbReference>
<evidence type="ECO:0000256" key="9">
    <source>
        <dbReference type="HAMAP-Rule" id="MF_00009"/>
    </source>
</evidence>
<comment type="similarity">
    <text evidence="1 9">Belongs to the endoribonuclease YbeY family.</text>
</comment>
<dbReference type="RefSeq" id="WP_117989005.1">
    <property type="nucleotide sequence ID" value="NZ_JACOPE010000001.1"/>
</dbReference>
<dbReference type="PANTHER" id="PTHR46986:SF1">
    <property type="entry name" value="ENDORIBONUCLEASE YBEY, CHLOROPLASTIC"/>
    <property type="match status" value="1"/>
</dbReference>
<dbReference type="PANTHER" id="PTHR46986">
    <property type="entry name" value="ENDORIBONUCLEASE YBEY, CHLOROPLASTIC"/>
    <property type="match status" value="1"/>
</dbReference>
<evidence type="ECO:0000256" key="7">
    <source>
        <dbReference type="ARBA" id="ARBA00022801"/>
    </source>
</evidence>
<evidence type="ECO:0000256" key="3">
    <source>
        <dbReference type="ARBA" id="ARBA00022552"/>
    </source>
</evidence>
<keyword evidence="8 9" id="KW-0862">Zinc</keyword>
<dbReference type="InterPro" id="IPR020549">
    <property type="entry name" value="YbeY_CS"/>
</dbReference>
<dbReference type="NCBIfam" id="TIGR00043">
    <property type="entry name" value="rRNA maturation RNase YbeY"/>
    <property type="match status" value="1"/>
</dbReference>
<evidence type="ECO:0000256" key="6">
    <source>
        <dbReference type="ARBA" id="ARBA00022759"/>
    </source>
</evidence>
<keyword evidence="3 9" id="KW-0698">rRNA processing</keyword>
<reference evidence="10 11" key="1">
    <citation type="submission" date="2020-08" db="EMBL/GenBank/DDBJ databases">
        <title>Genome public.</title>
        <authorList>
            <person name="Liu C."/>
            <person name="Sun Q."/>
        </authorList>
    </citation>
    <scope>NUCLEOTIDE SEQUENCE [LARGE SCALE GENOMIC DNA]</scope>
    <source>
        <strain evidence="10 11">NSJ-13</strain>
    </source>
</reference>
<keyword evidence="2 9" id="KW-0690">Ribosome biogenesis</keyword>
<dbReference type="Proteomes" id="UP000631576">
    <property type="component" value="Unassembled WGS sequence"/>
</dbReference>
<evidence type="ECO:0000256" key="2">
    <source>
        <dbReference type="ARBA" id="ARBA00022517"/>
    </source>
</evidence>
<name>A0ABR7G773_9FIRM</name>
<feature type="binding site" evidence="9">
    <location>
        <position position="134"/>
    </location>
    <ligand>
        <name>Zn(2+)</name>
        <dbReference type="ChEBI" id="CHEBI:29105"/>
        <note>catalytic</note>
    </ligand>
</feature>
<comment type="subcellular location">
    <subcellularLocation>
        <location evidence="9">Cytoplasm</location>
    </subcellularLocation>
</comment>
<dbReference type="HAMAP" id="MF_00009">
    <property type="entry name" value="Endoribonucl_YbeY"/>
    <property type="match status" value="1"/>
</dbReference>
<keyword evidence="7 9" id="KW-0378">Hydrolase</keyword>
<feature type="binding site" evidence="9">
    <location>
        <position position="140"/>
    </location>
    <ligand>
        <name>Zn(2+)</name>
        <dbReference type="ChEBI" id="CHEBI:29105"/>
        <note>catalytic</note>
    </ligand>
</feature>
<comment type="cofactor">
    <cofactor evidence="9">
        <name>Zn(2+)</name>
        <dbReference type="ChEBI" id="CHEBI:29105"/>
    </cofactor>
    <text evidence="9">Binds 1 zinc ion.</text>
</comment>
<dbReference type="EC" id="3.1.-.-" evidence="9"/>
<evidence type="ECO:0000256" key="4">
    <source>
        <dbReference type="ARBA" id="ARBA00022722"/>
    </source>
</evidence>
<proteinExistence type="inferred from homology"/>
<protein>
    <recommendedName>
        <fullName evidence="9">Endoribonuclease YbeY</fullName>
        <ecNumber evidence="9">3.1.-.-</ecNumber>
    </recommendedName>
</protein>
<evidence type="ECO:0000256" key="5">
    <source>
        <dbReference type="ARBA" id="ARBA00022723"/>
    </source>
</evidence>
<keyword evidence="9" id="KW-0963">Cytoplasm</keyword>
<keyword evidence="6 9" id="KW-0255">Endonuclease</keyword>
<keyword evidence="5 9" id="KW-0479">Metal-binding</keyword>
<accession>A0ABR7G773</accession>
<dbReference type="InterPro" id="IPR023091">
    <property type="entry name" value="MetalPrtase_cat_dom_sf_prd"/>
</dbReference>
<keyword evidence="11" id="KW-1185">Reference proteome</keyword>
<evidence type="ECO:0000313" key="10">
    <source>
        <dbReference type="EMBL" id="MBC5683287.1"/>
    </source>
</evidence>
<feature type="binding site" evidence="9">
    <location>
        <position position="130"/>
    </location>
    <ligand>
        <name>Zn(2+)</name>
        <dbReference type="ChEBI" id="CHEBI:29105"/>
        <note>catalytic</note>
    </ligand>
</feature>
<sequence length="164" mass="18913">MSLYIEDESSITLPIETESIANLVVEAALDYIQCPFEAEVNLLLTDDEAIHEMNQEFRQVDRSTDVLSFPMLEYANPGDFSEIEEQEDAFNPETGELMLGDIVISKEHVLAQAEAYAHSPKREFAFLIAHSMLHLFGFDHMEEEERMIMEAKQREIMEKVQILR</sequence>
<dbReference type="EMBL" id="JACOPE010000001">
    <property type="protein sequence ID" value="MBC5683287.1"/>
    <property type="molecule type" value="Genomic_DNA"/>
</dbReference>
<keyword evidence="4 9" id="KW-0540">Nuclease</keyword>